<dbReference type="EnsemblMetazoa" id="GPAI037506-RA">
    <property type="protein sequence ID" value="GPAI037506-PA"/>
    <property type="gene ID" value="GPAI037506"/>
</dbReference>
<evidence type="ECO:0008006" key="4">
    <source>
        <dbReference type="Google" id="ProtNLM"/>
    </source>
</evidence>
<dbReference type="VEuPathDB" id="VectorBase:GPAI037506"/>
<feature type="region of interest" description="Disordered" evidence="1">
    <location>
        <begin position="552"/>
        <end position="592"/>
    </location>
</feature>
<evidence type="ECO:0000313" key="2">
    <source>
        <dbReference type="EnsemblMetazoa" id="GPAI037506-PA"/>
    </source>
</evidence>
<feature type="region of interest" description="Disordered" evidence="1">
    <location>
        <begin position="455"/>
        <end position="525"/>
    </location>
</feature>
<feature type="compositionally biased region" description="Polar residues" evidence="1">
    <location>
        <begin position="578"/>
        <end position="588"/>
    </location>
</feature>
<feature type="compositionally biased region" description="Low complexity" evidence="1">
    <location>
        <begin position="469"/>
        <end position="479"/>
    </location>
</feature>
<dbReference type="STRING" id="7398.A0A1B0A8C7"/>
<reference evidence="3" key="1">
    <citation type="submission" date="2014-03" db="EMBL/GenBank/DDBJ databases">
        <authorList>
            <person name="Aksoy S."/>
            <person name="Warren W."/>
            <person name="Wilson R.K."/>
        </authorList>
    </citation>
    <scope>NUCLEOTIDE SEQUENCE [LARGE SCALE GENOMIC DNA]</scope>
    <source>
        <strain evidence="3">IAEA</strain>
    </source>
</reference>
<reference evidence="2" key="2">
    <citation type="submission" date="2020-05" db="UniProtKB">
        <authorList>
            <consortium name="EnsemblMetazoa"/>
        </authorList>
    </citation>
    <scope>IDENTIFICATION</scope>
    <source>
        <strain evidence="2">IAEA</strain>
    </source>
</reference>
<feature type="compositionally biased region" description="Polar residues" evidence="1">
    <location>
        <begin position="492"/>
        <end position="505"/>
    </location>
</feature>
<feature type="compositionally biased region" description="Basic and acidic residues" evidence="1">
    <location>
        <begin position="482"/>
        <end position="491"/>
    </location>
</feature>
<evidence type="ECO:0000256" key="1">
    <source>
        <dbReference type="SAM" id="MobiDB-lite"/>
    </source>
</evidence>
<feature type="compositionally biased region" description="Low complexity" evidence="1">
    <location>
        <begin position="413"/>
        <end position="424"/>
    </location>
</feature>
<organism evidence="2 3">
    <name type="scientific">Glossina pallidipes</name>
    <name type="common">Tsetse fly</name>
    <dbReference type="NCBI Taxonomy" id="7398"/>
    <lineage>
        <taxon>Eukaryota</taxon>
        <taxon>Metazoa</taxon>
        <taxon>Ecdysozoa</taxon>
        <taxon>Arthropoda</taxon>
        <taxon>Hexapoda</taxon>
        <taxon>Insecta</taxon>
        <taxon>Pterygota</taxon>
        <taxon>Neoptera</taxon>
        <taxon>Endopterygota</taxon>
        <taxon>Diptera</taxon>
        <taxon>Brachycera</taxon>
        <taxon>Muscomorpha</taxon>
        <taxon>Hippoboscoidea</taxon>
        <taxon>Glossinidae</taxon>
        <taxon>Glossina</taxon>
    </lineage>
</organism>
<accession>A0A1B0A8C7</accession>
<feature type="region of interest" description="Disordered" evidence="1">
    <location>
        <begin position="401"/>
        <end position="427"/>
    </location>
</feature>
<dbReference type="Proteomes" id="UP000092445">
    <property type="component" value="Unassembled WGS sequence"/>
</dbReference>
<protein>
    <recommendedName>
        <fullName evidence="4">Cystatin domain-containing protein</fullName>
    </recommendedName>
</protein>
<dbReference type="AlphaFoldDB" id="A0A1B0A8C7"/>
<name>A0A1B0A8C7_GLOPL</name>
<proteinExistence type="predicted"/>
<sequence>MAVVCQKRLKSSFSTQQSLIKNFQTGPWKINNLELKSVTSTLSSVNVTFPDYQLLPFLTHGLLVKEKQILLRMGSEVVYKTFYLETFASYASVGLRKTDLSVSAAGSWSVKLVSWSGYFVAADFPCHSYYFELGEFASFSSIGLRKADLSVSADGPWSMKLASWSGYFKSFAGIKENALKQNYVVIQRSDHYFKYNDSRQWRGNKLKQLHQNQKHHQQHHYHHRHHYHRHHHWQQQLHQHFSSWFENIFVCSKEHEAVDKRICEGLTNKQTTIWTKGPRDVNKCWDKQTHNENDDDGGQPVSEKPIKVVHVLQPGEREYLSPNLIGVQNIAMTFLPLTMNFINIIDAYREIVNGIRYEILLNAINTEDNDADIVCRLVILEKPWLRTQWGDKVRELQHTNCTSSTGTEDRADNLPNPANNNINDKYVKSTVFNGGSRNELSNDDIKRLEDQIFPSAISSKRDPSRSHSTHITSSSTAASVEKSYDESDKVTSNESPNEMETTTASPHEISLEEIETSSTSVASELSEDDKQWLDNFFSIGALSFENSRRDATLTSSSSSSSSSSKDNNEENTEIASDASDNSKQQQRAPEQKGFSVFGCWKLSKNERNK</sequence>
<keyword evidence="3" id="KW-1185">Reference proteome</keyword>
<feature type="compositionally biased region" description="Low complexity" evidence="1">
    <location>
        <begin position="555"/>
        <end position="564"/>
    </location>
</feature>
<dbReference type="Gene3D" id="3.10.450.10">
    <property type="match status" value="1"/>
</dbReference>
<evidence type="ECO:0000313" key="3">
    <source>
        <dbReference type="Proteomes" id="UP000092445"/>
    </source>
</evidence>